<comment type="caution">
    <text evidence="1">The sequence shown here is derived from an EMBL/GenBank/DDBJ whole genome shotgun (WGS) entry which is preliminary data.</text>
</comment>
<organism evidence="1 2">
    <name type="scientific">Lactococcus hircilactis</name>
    <dbReference type="NCBI Taxonomy" id="1494462"/>
    <lineage>
        <taxon>Bacteria</taxon>
        <taxon>Bacillati</taxon>
        <taxon>Bacillota</taxon>
        <taxon>Bacilli</taxon>
        <taxon>Lactobacillales</taxon>
        <taxon>Streptococcaceae</taxon>
        <taxon>Lactococcus</taxon>
    </lineage>
</organism>
<proteinExistence type="predicted"/>
<dbReference type="GO" id="GO:0006355">
    <property type="term" value="P:regulation of DNA-templated transcription"/>
    <property type="evidence" value="ECO:0007669"/>
    <property type="project" value="InterPro"/>
</dbReference>
<dbReference type="Pfam" id="PF04221">
    <property type="entry name" value="RelB"/>
    <property type="match status" value="1"/>
</dbReference>
<dbReference type="Proteomes" id="UP000439550">
    <property type="component" value="Unassembled WGS sequence"/>
</dbReference>
<evidence type="ECO:0000313" key="2">
    <source>
        <dbReference type="Proteomes" id="UP000439550"/>
    </source>
</evidence>
<keyword evidence="2" id="KW-1185">Reference proteome</keyword>
<dbReference type="OrthoDB" id="9808267at2"/>
<gene>
    <name evidence="1" type="ORF">GHI93_04820</name>
</gene>
<sequence length="128" mass="15082">MLVQTLERIIMENMIEKNDRIAIRTNKLLKEKATAVFAKNQVDLSTAINMFLKRAVEEDRIPLDFRTPEQLEAEYQWLEKRLLAAEERRKNETAVYYTLDEVENMLDTRAHHAQVVEPTAEYKADDKD</sequence>
<accession>A0A7X2D0B7</accession>
<dbReference type="Gene3D" id="1.10.1220.10">
    <property type="entry name" value="Met repressor-like"/>
    <property type="match status" value="1"/>
</dbReference>
<dbReference type="InterPro" id="IPR013321">
    <property type="entry name" value="Arc_rbn_hlx_hlx"/>
</dbReference>
<dbReference type="AlphaFoldDB" id="A0A7X2D0B7"/>
<evidence type="ECO:0000313" key="1">
    <source>
        <dbReference type="EMBL" id="MQW39261.1"/>
    </source>
</evidence>
<reference evidence="1 2" key="1">
    <citation type="submission" date="2019-10" db="EMBL/GenBank/DDBJ databases">
        <authorList>
            <person name="Dong K."/>
        </authorList>
    </citation>
    <scope>NUCLEOTIDE SEQUENCE [LARGE SCALE GENOMIC DNA]</scope>
    <source>
        <strain evidence="1 2">DSM 28960</strain>
    </source>
</reference>
<name>A0A7X2D0B7_9LACT</name>
<dbReference type="EMBL" id="WITJ01000005">
    <property type="protein sequence ID" value="MQW39261.1"/>
    <property type="molecule type" value="Genomic_DNA"/>
</dbReference>
<dbReference type="InterPro" id="IPR007337">
    <property type="entry name" value="RelB/DinJ"/>
</dbReference>
<dbReference type="NCBIfam" id="TIGR02384">
    <property type="entry name" value="RelB_DinJ"/>
    <property type="match status" value="1"/>
</dbReference>
<protein>
    <submittedName>
        <fullName evidence="1">Type II toxin-antitoxin system RelB/DinJ family antitoxin</fullName>
    </submittedName>
</protein>